<evidence type="ECO:0000256" key="1">
    <source>
        <dbReference type="ARBA" id="ARBA00004980"/>
    </source>
</evidence>
<feature type="domain" description="Transketolase-like pyrimidine-binding" evidence="11">
    <location>
        <begin position="315"/>
        <end position="479"/>
    </location>
</feature>
<feature type="binding site" evidence="10">
    <location>
        <position position="145"/>
    </location>
    <ligand>
        <name>Mg(2+)</name>
        <dbReference type="ChEBI" id="CHEBI:18420"/>
    </ligand>
</feature>
<evidence type="ECO:0000256" key="7">
    <source>
        <dbReference type="ARBA" id="ARBA00022977"/>
    </source>
</evidence>
<dbReference type="FunFam" id="3.40.50.970:FF:000005">
    <property type="entry name" value="1-deoxy-D-xylulose-5-phosphate synthase"/>
    <property type="match status" value="1"/>
</dbReference>
<dbReference type="InterPro" id="IPR029061">
    <property type="entry name" value="THDP-binding"/>
</dbReference>
<name>A0A098B3I3_DESHA</name>
<dbReference type="GO" id="GO:0005829">
    <property type="term" value="C:cytosol"/>
    <property type="evidence" value="ECO:0007669"/>
    <property type="project" value="TreeGrafter"/>
</dbReference>
<gene>
    <name evidence="10" type="primary">dxs</name>
    <name evidence="12" type="ORF">DPCES_2539</name>
</gene>
<dbReference type="GO" id="GO:0008661">
    <property type="term" value="F:1-deoxy-D-xylulose-5-phosphate synthase activity"/>
    <property type="evidence" value="ECO:0007669"/>
    <property type="project" value="UniProtKB-UniRule"/>
</dbReference>
<evidence type="ECO:0000313" key="12">
    <source>
        <dbReference type="EMBL" id="CDX02426.1"/>
    </source>
</evidence>
<feature type="binding site" evidence="10">
    <location>
        <begin position="114"/>
        <end position="116"/>
    </location>
    <ligand>
        <name>thiamine diphosphate</name>
        <dbReference type="ChEBI" id="CHEBI:58937"/>
    </ligand>
</feature>
<dbReference type="SMART" id="SM00861">
    <property type="entry name" value="Transket_pyr"/>
    <property type="match status" value="1"/>
</dbReference>
<dbReference type="GO" id="GO:0009228">
    <property type="term" value="P:thiamine biosynthetic process"/>
    <property type="evidence" value="ECO:0007669"/>
    <property type="project" value="UniProtKB-UniRule"/>
</dbReference>
<feature type="binding site" evidence="10">
    <location>
        <position position="285"/>
    </location>
    <ligand>
        <name>thiamine diphosphate</name>
        <dbReference type="ChEBI" id="CHEBI:58937"/>
    </ligand>
</feature>
<dbReference type="InterPro" id="IPR005475">
    <property type="entry name" value="Transketolase-like_Pyr-bd"/>
</dbReference>
<dbReference type="SUPFAM" id="SSF52518">
    <property type="entry name" value="Thiamin diphosphate-binding fold (THDP-binding)"/>
    <property type="match status" value="2"/>
</dbReference>
<feature type="binding site" evidence="10">
    <location>
        <begin position="146"/>
        <end position="147"/>
    </location>
    <ligand>
        <name>thiamine diphosphate</name>
        <dbReference type="ChEBI" id="CHEBI:58937"/>
    </ligand>
</feature>
<dbReference type="GO" id="GO:0030976">
    <property type="term" value="F:thiamine pyrophosphate binding"/>
    <property type="evidence" value="ECO:0007669"/>
    <property type="project" value="UniProtKB-UniRule"/>
</dbReference>
<organism evidence="12">
    <name type="scientific">Desulfitobacterium hafniense</name>
    <name type="common">Desulfitobacterium frappieri</name>
    <dbReference type="NCBI Taxonomy" id="49338"/>
    <lineage>
        <taxon>Bacteria</taxon>
        <taxon>Bacillati</taxon>
        <taxon>Bacillota</taxon>
        <taxon>Clostridia</taxon>
        <taxon>Eubacteriales</taxon>
        <taxon>Desulfitobacteriaceae</taxon>
        <taxon>Desulfitobacterium</taxon>
    </lineage>
</organism>
<dbReference type="GO" id="GO:0000287">
    <property type="term" value="F:magnesium ion binding"/>
    <property type="evidence" value="ECO:0007669"/>
    <property type="project" value="UniProtKB-UniRule"/>
</dbReference>
<dbReference type="GO" id="GO:0019288">
    <property type="term" value="P:isopentenyl diphosphate biosynthetic process, methylerythritol 4-phosphate pathway"/>
    <property type="evidence" value="ECO:0007669"/>
    <property type="project" value="TreeGrafter"/>
</dbReference>
<dbReference type="EMBL" id="LK996017">
    <property type="protein sequence ID" value="CDX02426.1"/>
    <property type="molecule type" value="Genomic_DNA"/>
</dbReference>
<keyword evidence="6 10" id="KW-0460">Magnesium</keyword>
<dbReference type="InterPro" id="IPR049557">
    <property type="entry name" value="Transketolase_CS"/>
</dbReference>
<evidence type="ECO:0000256" key="3">
    <source>
        <dbReference type="ARBA" id="ARBA00011738"/>
    </source>
</evidence>
<comment type="catalytic activity">
    <reaction evidence="10">
        <text>D-glyceraldehyde 3-phosphate + pyruvate + H(+) = 1-deoxy-D-xylulose 5-phosphate + CO2</text>
        <dbReference type="Rhea" id="RHEA:12605"/>
        <dbReference type="ChEBI" id="CHEBI:15361"/>
        <dbReference type="ChEBI" id="CHEBI:15378"/>
        <dbReference type="ChEBI" id="CHEBI:16526"/>
        <dbReference type="ChEBI" id="CHEBI:57792"/>
        <dbReference type="ChEBI" id="CHEBI:59776"/>
        <dbReference type="EC" id="2.2.1.7"/>
    </reaction>
</comment>
<dbReference type="Gene3D" id="3.40.50.970">
    <property type="match status" value="2"/>
</dbReference>
<dbReference type="InterPro" id="IPR020826">
    <property type="entry name" value="Transketolase_BS"/>
</dbReference>
<evidence type="ECO:0000256" key="8">
    <source>
        <dbReference type="ARBA" id="ARBA00023052"/>
    </source>
</evidence>
<dbReference type="PANTHER" id="PTHR43322:SF5">
    <property type="entry name" value="1-DEOXY-D-XYLULOSE-5-PHOSPHATE SYNTHASE, CHLOROPLASTIC"/>
    <property type="match status" value="1"/>
</dbReference>
<dbReference type="CDD" id="cd07033">
    <property type="entry name" value="TPP_PYR_DXS_TK_like"/>
    <property type="match status" value="1"/>
</dbReference>
<dbReference type="Pfam" id="PF13292">
    <property type="entry name" value="DXP_synthase_N"/>
    <property type="match status" value="1"/>
</dbReference>
<comment type="cofactor">
    <cofactor evidence="10">
        <name>thiamine diphosphate</name>
        <dbReference type="ChEBI" id="CHEBI:58937"/>
    </cofactor>
    <text evidence="10">Binds 1 thiamine pyrophosphate per subunit.</text>
</comment>
<dbReference type="PROSITE" id="PS00801">
    <property type="entry name" value="TRANSKETOLASE_1"/>
    <property type="match status" value="1"/>
</dbReference>
<keyword evidence="9 10" id="KW-0414">Isoprene biosynthesis</keyword>
<feature type="binding site" evidence="10">
    <location>
        <position position="73"/>
    </location>
    <ligand>
        <name>thiamine diphosphate</name>
        <dbReference type="ChEBI" id="CHEBI:58937"/>
    </ligand>
</feature>
<dbReference type="EC" id="2.2.1.7" evidence="10"/>
<dbReference type="PROSITE" id="PS00802">
    <property type="entry name" value="TRANSKETOLASE_2"/>
    <property type="match status" value="1"/>
</dbReference>
<dbReference type="UniPathway" id="UPA00064">
    <property type="reaction ID" value="UER00091"/>
</dbReference>
<dbReference type="RefSeq" id="WP_005810949.1">
    <property type="nucleotide sequence ID" value="NZ_CABKQQ010000029.1"/>
</dbReference>
<proteinExistence type="inferred from homology"/>
<sequence length="631" mass="69291">MGILAKIEQPRDLKGLTYPELEQLAQEIRAEMIDVVSANGGHLAPNLGVVELTLALHRVFDSPKDKIIWDVGHQSYVHKLVTGRQKEFKSLRLYKGLSGFPKRCESPHDCFETGHSSTSISAAVGFAKARDLRKEKNQVVAVIGDGAMTGGMAFEALNHAGHTKTNMIVVLNDNEMAIAQNVGAMSSYLNRLRTDPRYDRSKDEIENLLKRIPGIGSKMAKAAEKAKDSLKYLLVPGLLFEEMGFTYLGPVNGHDQIALEQVFEQAKMVKEPVLVHVLTQKGRGYEPSEKNPALFHGVGPFNKVTGEVIKKPAPPTYTQVFGEALCELAEKDPRITAITAAMPSGTGLNLFAQKFPDRFFDVGIAEQHAVTFSAALAFGGMKPVVSIYSTFYQRAYDQVLHDVCLPHANVVMAIDRAGVVGDDGPTHHGVFDISFLRVIPNLVFMAPKDENELRHMLYTSLQLDGPVALRYPRSVGQGVELTEELRELPVGKAEILQEGKDITLIGVGPMVYTCLAAAVELRHRGVEATVINLRYINPLDRESILRYARMTKRIITVEDHMLAGGMGSAVMEVLGDEGLTDVVVERLGYDEYVDQGAISLLHQGYGLSVVGILKAAERLKVLQRIEGRSSV</sequence>
<reference evidence="12" key="1">
    <citation type="submission" date="2014-07" db="EMBL/GenBank/DDBJ databases">
        <authorList>
            <person name="Hornung V.Bastian."/>
        </authorList>
    </citation>
    <scope>NUCLEOTIDE SEQUENCE</scope>
    <source>
        <strain evidence="12">PCE-S</strain>
    </source>
</reference>
<protein>
    <recommendedName>
        <fullName evidence="10">1-deoxy-D-xylulose-5-phosphate synthase</fullName>
        <ecNumber evidence="10">2.2.1.7</ecNumber>
    </recommendedName>
    <alternativeName>
        <fullName evidence="10">1-deoxyxylulose-5-phosphate synthase</fullName>
        <shortName evidence="10">DXP synthase</shortName>
        <shortName evidence="10">DXPS</shortName>
    </alternativeName>
</protein>
<keyword evidence="5 10" id="KW-0479">Metal-binding</keyword>
<keyword evidence="4 10" id="KW-0808">Transferase</keyword>
<evidence type="ECO:0000256" key="2">
    <source>
        <dbReference type="ARBA" id="ARBA00011081"/>
    </source>
</evidence>
<dbReference type="PANTHER" id="PTHR43322">
    <property type="entry name" value="1-D-DEOXYXYLULOSE 5-PHOSPHATE SYNTHASE-RELATED"/>
    <property type="match status" value="1"/>
</dbReference>
<evidence type="ECO:0000256" key="6">
    <source>
        <dbReference type="ARBA" id="ARBA00022842"/>
    </source>
</evidence>
<dbReference type="InterPro" id="IPR009014">
    <property type="entry name" value="Transketo_C/PFOR_II"/>
</dbReference>
<dbReference type="Pfam" id="PF02780">
    <property type="entry name" value="Transketolase_C"/>
    <property type="match status" value="1"/>
</dbReference>
<accession>A0A098B3I3</accession>
<evidence type="ECO:0000256" key="5">
    <source>
        <dbReference type="ARBA" id="ARBA00022723"/>
    </source>
</evidence>
<dbReference type="AlphaFoldDB" id="A0A098B3I3"/>
<comment type="subunit">
    <text evidence="3 10">Homodimer.</text>
</comment>
<dbReference type="Gene3D" id="3.40.50.920">
    <property type="match status" value="1"/>
</dbReference>
<dbReference type="NCBIfam" id="NF003933">
    <property type="entry name" value="PRK05444.2-2"/>
    <property type="match status" value="1"/>
</dbReference>
<evidence type="ECO:0000259" key="11">
    <source>
        <dbReference type="SMART" id="SM00861"/>
    </source>
</evidence>
<evidence type="ECO:0000256" key="10">
    <source>
        <dbReference type="HAMAP-Rule" id="MF_00315"/>
    </source>
</evidence>
<dbReference type="CDD" id="cd02007">
    <property type="entry name" value="TPP_DXS"/>
    <property type="match status" value="1"/>
</dbReference>
<feature type="binding site" evidence="10">
    <location>
        <position position="366"/>
    </location>
    <ligand>
        <name>thiamine diphosphate</name>
        <dbReference type="ChEBI" id="CHEBI:58937"/>
    </ligand>
</feature>
<feature type="binding site" evidence="10">
    <location>
        <position position="174"/>
    </location>
    <ligand>
        <name>thiamine diphosphate</name>
        <dbReference type="ChEBI" id="CHEBI:58937"/>
    </ligand>
</feature>
<keyword evidence="7 10" id="KW-0784">Thiamine biosynthesis</keyword>
<dbReference type="GO" id="GO:0016114">
    <property type="term" value="P:terpenoid biosynthetic process"/>
    <property type="evidence" value="ECO:0007669"/>
    <property type="project" value="UniProtKB-UniRule"/>
</dbReference>
<feature type="binding site" evidence="10">
    <location>
        <position position="174"/>
    </location>
    <ligand>
        <name>Mg(2+)</name>
        <dbReference type="ChEBI" id="CHEBI:18420"/>
    </ligand>
</feature>
<dbReference type="InterPro" id="IPR005477">
    <property type="entry name" value="Dxylulose-5-P_synthase"/>
</dbReference>
<dbReference type="HAMAP" id="MF_00315">
    <property type="entry name" value="DXP_synth"/>
    <property type="match status" value="1"/>
</dbReference>
<keyword evidence="8 10" id="KW-0786">Thiamine pyrophosphate</keyword>
<dbReference type="Pfam" id="PF02779">
    <property type="entry name" value="Transket_pyr"/>
    <property type="match status" value="1"/>
</dbReference>
<comment type="function">
    <text evidence="10">Catalyzes the acyloin condensation reaction between C atoms 2 and 3 of pyruvate and glyceraldehyde 3-phosphate to yield 1-deoxy-D-xylulose-5-phosphate (DXP).</text>
</comment>
<comment type="pathway">
    <text evidence="1 10">Metabolic intermediate biosynthesis; 1-deoxy-D-xylulose 5-phosphate biosynthesis; 1-deoxy-D-xylulose 5-phosphate from D-glyceraldehyde 3-phosphate and pyruvate: step 1/1.</text>
</comment>
<evidence type="ECO:0000256" key="4">
    <source>
        <dbReference type="ARBA" id="ARBA00022679"/>
    </source>
</evidence>
<comment type="similarity">
    <text evidence="2 10">Belongs to the transketolase family. DXPS subfamily.</text>
</comment>
<evidence type="ECO:0000256" key="9">
    <source>
        <dbReference type="ARBA" id="ARBA00023229"/>
    </source>
</evidence>
<dbReference type="NCBIfam" id="TIGR00204">
    <property type="entry name" value="dxs"/>
    <property type="match status" value="1"/>
</dbReference>
<dbReference type="PATRIC" id="fig|49338.4.peg.2726"/>
<comment type="cofactor">
    <cofactor evidence="10">
        <name>Mg(2+)</name>
        <dbReference type="ChEBI" id="CHEBI:18420"/>
    </cofactor>
    <text evidence="10">Binds 1 Mg(2+) ion per subunit.</text>
</comment>
<dbReference type="SUPFAM" id="SSF52922">
    <property type="entry name" value="TK C-terminal domain-like"/>
    <property type="match status" value="1"/>
</dbReference>
<dbReference type="InterPro" id="IPR033248">
    <property type="entry name" value="Transketolase_C"/>
</dbReference>
<dbReference type="SMR" id="A0A098B3I3"/>